<dbReference type="InterPro" id="IPR018627">
    <property type="entry name" value="ELP6"/>
</dbReference>
<sequence>MPPSSRIPPLLQPYTRLPAYDSLFLLTSTLGASANWLIIRFLCEALANEQDDAGAEREDVAVVLVSWMRDWDFWKSEGRKGGGLDLERLKREGRLRFVDGLSGLYLPSTPEAPQQSQPPVSTSGASMPRVAQNVLPVRGPPGRIPTRTPTAPVHIAKPASETLTPQSSTPADGQSPLISPDLKTLATTIQRAMESLKNPATRSRKTLLILDSPDALLATQPIITPSDLCSTILQLHEKASHVLVHLNADDALLSLSTPPQPLEVEGHNLLVKMAHVSSRILSCRVLDTGVARDVSGVLRITGGGSNTEGWWDESDNRSEEEQGRELLYLAKGDGSVKVFERGAGEG</sequence>
<organism evidence="4 5">
    <name type="scientific">Lophiotrema nucula</name>
    <dbReference type="NCBI Taxonomy" id="690887"/>
    <lineage>
        <taxon>Eukaryota</taxon>
        <taxon>Fungi</taxon>
        <taxon>Dikarya</taxon>
        <taxon>Ascomycota</taxon>
        <taxon>Pezizomycotina</taxon>
        <taxon>Dothideomycetes</taxon>
        <taxon>Pleosporomycetidae</taxon>
        <taxon>Pleosporales</taxon>
        <taxon>Lophiotremataceae</taxon>
        <taxon>Lophiotrema</taxon>
    </lineage>
</organism>
<dbReference type="EMBL" id="ML977343">
    <property type="protein sequence ID" value="KAF2109233.1"/>
    <property type="molecule type" value="Genomic_DNA"/>
</dbReference>
<dbReference type="UniPathway" id="UPA00988"/>
<dbReference type="Gene3D" id="3.40.50.300">
    <property type="entry name" value="P-loop containing nucleotide triphosphate hydrolases"/>
    <property type="match status" value="1"/>
</dbReference>
<dbReference type="InterPro" id="IPR027417">
    <property type="entry name" value="P-loop_NTPase"/>
</dbReference>
<reference evidence="4" key="1">
    <citation type="journal article" date="2020" name="Stud. Mycol.">
        <title>101 Dothideomycetes genomes: a test case for predicting lifestyles and emergence of pathogens.</title>
        <authorList>
            <person name="Haridas S."/>
            <person name="Albert R."/>
            <person name="Binder M."/>
            <person name="Bloem J."/>
            <person name="Labutti K."/>
            <person name="Salamov A."/>
            <person name="Andreopoulos B."/>
            <person name="Baker S."/>
            <person name="Barry K."/>
            <person name="Bills G."/>
            <person name="Bluhm B."/>
            <person name="Cannon C."/>
            <person name="Castanera R."/>
            <person name="Culley D."/>
            <person name="Daum C."/>
            <person name="Ezra D."/>
            <person name="Gonzalez J."/>
            <person name="Henrissat B."/>
            <person name="Kuo A."/>
            <person name="Liang C."/>
            <person name="Lipzen A."/>
            <person name="Lutzoni F."/>
            <person name="Magnuson J."/>
            <person name="Mondo S."/>
            <person name="Nolan M."/>
            <person name="Ohm R."/>
            <person name="Pangilinan J."/>
            <person name="Park H.-J."/>
            <person name="Ramirez L."/>
            <person name="Alfaro M."/>
            <person name="Sun H."/>
            <person name="Tritt A."/>
            <person name="Yoshinaga Y."/>
            <person name="Zwiers L.-H."/>
            <person name="Turgeon B."/>
            <person name="Goodwin S."/>
            <person name="Spatafora J."/>
            <person name="Crous P."/>
            <person name="Grigoriev I."/>
        </authorList>
    </citation>
    <scope>NUCLEOTIDE SEQUENCE</scope>
    <source>
        <strain evidence="4">CBS 627.86</strain>
    </source>
</reference>
<protein>
    <recommendedName>
        <fullName evidence="6">Elongator complex protein 6</fullName>
    </recommendedName>
</protein>
<feature type="region of interest" description="Disordered" evidence="3">
    <location>
        <begin position="159"/>
        <end position="179"/>
    </location>
</feature>
<feature type="region of interest" description="Disordered" evidence="3">
    <location>
        <begin position="106"/>
        <end position="127"/>
    </location>
</feature>
<dbReference type="PANTHER" id="PTHR16184">
    <property type="entry name" value="ELONGATOR COMPLEX PROTEIN 6"/>
    <property type="match status" value="1"/>
</dbReference>
<evidence type="ECO:0008006" key="6">
    <source>
        <dbReference type="Google" id="ProtNLM"/>
    </source>
</evidence>
<evidence type="ECO:0000313" key="5">
    <source>
        <dbReference type="Proteomes" id="UP000799770"/>
    </source>
</evidence>
<name>A0A6A5YQK5_9PLEO</name>
<dbReference type="GO" id="GO:0033588">
    <property type="term" value="C:elongator holoenzyme complex"/>
    <property type="evidence" value="ECO:0007669"/>
    <property type="project" value="InterPro"/>
</dbReference>
<keyword evidence="5" id="KW-1185">Reference proteome</keyword>
<gene>
    <name evidence="4" type="ORF">BDV96DRAFT_502942</name>
</gene>
<dbReference type="PANTHER" id="PTHR16184:SF6">
    <property type="entry name" value="ELONGATOR COMPLEX PROTEIN 6"/>
    <property type="match status" value="1"/>
</dbReference>
<dbReference type="CDD" id="cd19495">
    <property type="entry name" value="Elp6"/>
    <property type="match status" value="1"/>
</dbReference>
<evidence type="ECO:0000313" key="4">
    <source>
        <dbReference type="EMBL" id="KAF2109233.1"/>
    </source>
</evidence>
<dbReference type="Proteomes" id="UP000799770">
    <property type="component" value="Unassembled WGS sequence"/>
</dbReference>
<feature type="compositionally biased region" description="Polar residues" evidence="3">
    <location>
        <begin position="161"/>
        <end position="172"/>
    </location>
</feature>
<evidence type="ECO:0000256" key="1">
    <source>
        <dbReference type="ARBA" id="ARBA00005043"/>
    </source>
</evidence>
<dbReference type="OrthoDB" id="9995306at2759"/>
<dbReference type="GO" id="GO:0002098">
    <property type="term" value="P:tRNA wobble uridine modification"/>
    <property type="evidence" value="ECO:0007669"/>
    <property type="project" value="InterPro"/>
</dbReference>
<proteinExistence type="inferred from homology"/>
<accession>A0A6A5YQK5</accession>
<comment type="pathway">
    <text evidence="1">tRNA modification; 5-methoxycarbonylmethyl-2-thiouridine-tRNA biosynthesis.</text>
</comment>
<comment type="similarity">
    <text evidence="2">Belongs to the ELP6 family.</text>
</comment>
<evidence type="ECO:0000256" key="2">
    <source>
        <dbReference type="ARBA" id="ARBA00008837"/>
    </source>
</evidence>
<dbReference type="AlphaFoldDB" id="A0A6A5YQK5"/>
<feature type="compositionally biased region" description="Polar residues" evidence="3">
    <location>
        <begin position="111"/>
        <end position="125"/>
    </location>
</feature>
<evidence type="ECO:0000256" key="3">
    <source>
        <dbReference type="SAM" id="MobiDB-lite"/>
    </source>
</evidence>